<dbReference type="InterPro" id="IPR036300">
    <property type="entry name" value="MIR_dom_sf"/>
</dbReference>
<name>A0A015LI99_RHIIW</name>
<sequence length="70" mass="8486">MAQRINYTKYDSSYVRSGDIINIRNVKDNSFLRSHEYQITIYNENFQEVISQDKKPEENDEWCIELIENH</sequence>
<comment type="caution">
    <text evidence="3">The sequence shown here is derived from an EMBL/GenBank/DDBJ whole genome shotgun (WGS) entry which is preliminary data.</text>
</comment>
<reference evidence="3 4" key="1">
    <citation type="submission" date="2014-02" db="EMBL/GenBank/DDBJ databases">
        <title>Single nucleus genome sequencing reveals high similarity among nuclei of an endomycorrhizal fungus.</title>
        <authorList>
            <person name="Lin K."/>
            <person name="Geurts R."/>
            <person name="Zhang Z."/>
            <person name="Limpens E."/>
            <person name="Saunders D.G."/>
            <person name="Mu D."/>
            <person name="Pang E."/>
            <person name="Cao H."/>
            <person name="Cha H."/>
            <person name="Lin T."/>
            <person name="Zhou Q."/>
            <person name="Shang Y."/>
            <person name="Li Y."/>
            <person name="Ivanov S."/>
            <person name="Sharma T."/>
            <person name="Velzen R.V."/>
            <person name="Ruijter N.D."/>
            <person name="Aanen D.K."/>
            <person name="Win J."/>
            <person name="Kamoun S."/>
            <person name="Bisseling T."/>
            <person name="Huang S."/>
        </authorList>
    </citation>
    <scope>NUCLEOTIDE SEQUENCE [LARGE SCALE GENOMIC DNA]</scope>
    <source>
        <strain evidence="4">DAOM197198w</strain>
    </source>
</reference>
<dbReference type="Proteomes" id="UP000022910">
    <property type="component" value="Unassembled WGS sequence"/>
</dbReference>
<organism evidence="3 4">
    <name type="scientific">Rhizophagus irregularis (strain DAOM 197198w)</name>
    <name type="common">Glomus intraradices</name>
    <dbReference type="NCBI Taxonomy" id="1432141"/>
    <lineage>
        <taxon>Eukaryota</taxon>
        <taxon>Fungi</taxon>
        <taxon>Fungi incertae sedis</taxon>
        <taxon>Mucoromycota</taxon>
        <taxon>Glomeromycotina</taxon>
        <taxon>Glomeromycetes</taxon>
        <taxon>Glomerales</taxon>
        <taxon>Glomeraceae</taxon>
        <taxon>Rhizophagus</taxon>
    </lineage>
</organism>
<dbReference type="SUPFAM" id="SSF82109">
    <property type="entry name" value="MIR domain"/>
    <property type="match status" value="1"/>
</dbReference>
<dbReference type="OrthoDB" id="5588846at2759"/>
<accession>A0A015LI99</accession>
<feature type="domain" description="MIR" evidence="2">
    <location>
        <begin position="12"/>
        <end position="67"/>
    </location>
</feature>
<evidence type="ECO:0000256" key="1">
    <source>
        <dbReference type="ARBA" id="ARBA00022737"/>
    </source>
</evidence>
<keyword evidence="4" id="KW-1185">Reference proteome</keyword>
<evidence type="ECO:0000313" key="4">
    <source>
        <dbReference type="Proteomes" id="UP000022910"/>
    </source>
</evidence>
<dbReference type="InterPro" id="IPR016093">
    <property type="entry name" value="MIR_motif"/>
</dbReference>
<gene>
    <name evidence="3" type="ORF">RirG_069790</name>
</gene>
<evidence type="ECO:0000259" key="2">
    <source>
        <dbReference type="PROSITE" id="PS50919"/>
    </source>
</evidence>
<dbReference type="EMBL" id="JEMT01015453">
    <property type="protein sequence ID" value="EXX72391.1"/>
    <property type="molecule type" value="Genomic_DNA"/>
</dbReference>
<dbReference type="PROSITE" id="PS50919">
    <property type="entry name" value="MIR"/>
    <property type="match status" value="1"/>
</dbReference>
<evidence type="ECO:0000313" key="3">
    <source>
        <dbReference type="EMBL" id="EXX72391.1"/>
    </source>
</evidence>
<protein>
    <recommendedName>
        <fullName evidence="2">MIR domain-containing protein</fullName>
    </recommendedName>
</protein>
<dbReference type="Gene3D" id="2.80.10.50">
    <property type="match status" value="1"/>
</dbReference>
<dbReference type="AlphaFoldDB" id="A0A015LI99"/>
<keyword evidence="1" id="KW-0677">Repeat</keyword>
<dbReference type="HOGENOM" id="CLU_203408_0_0_1"/>
<proteinExistence type="predicted"/>